<gene>
    <name evidence="2" type="ORF">J4727_19770</name>
</gene>
<dbReference type="AlphaFoldDB" id="A0A939SRS6"/>
<reference evidence="2" key="1">
    <citation type="submission" date="2021-03" db="EMBL/GenBank/DDBJ databases">
        <title>Molecular epidemiology and mechanisms of colistin and carbapenem resistance in Enterobacteriaceae from clinical isolates, the environment and porcine samples in Pretoria, South Africa.</title>
        <authorList>
            <person name="Bogoshi D."/>
            <person name="Mbelle N.M."/>
            <person name="Naidoo V."/>
            <person name="Osei Sekyere J."/>
        </authorList>
    </citation>
    <scope>NUCLEOTIDE SEQUENCE</scope>
    <source>
        <strain evidence="2">C052</strain>
    </source>
</reference>
<evidence type="ECO:0000313" key="2">
    <source>
        <dbReference type="EMBL" id="MBO1916678.1"/>
    </source>
</evidence>
<proteinExistence type="predicted"/>
<dbReference type="EMBL" id="JAGETQ010000250">
    <property type="protein sequence ID" value="MBO1916678.1"/>
    <property type="molecule type" value="Genomic_DNA"/>
</dbReference>
<protein>
    <submittedName>
        <fullName evidence="2">Uncharacterized protein</fullName>
    </submittedName>
</protein>
<evidence type="ECO:0000256" key="1">
    <source>
        <dbReference type="SAM" id="MobiDB-lite"/>
    </source>
</evidence>
<feature type="region of interest" description="Disordered" evidence="1">
    <location>
        <begin position="1"/>
        <end position="26"/>
    </location>
</feature>
<accession>A0A939SRS6</accession>
<sequence length="74" mass="8396">MNGTYGRMEVKTKEIQPGDGKPSIGSLNVKHYSMRLTYDKKPINIPVVHVDNWIDRTSAGTEELKELAKYGSWD</sequence>
<name>A0A939SRS6_PRORE</name>
<comment type="caution">
    <text evidence="2">The sequence shown here is derived from an EMBL/GenBank/DDBJ whole genome shotgun (WGS) entry which is preliminary data.</text>
</comment>
<evidence type="ECO:0000313" key="3">
    <source>
        <dbReference type="Proteomes" id="UP000664477"/>
    </source>
</evidence>
<organism evidence="2 3">
    <name type="scientific">Providencia rettgeri</name>
    <dbReference type="NCBI Taxonomy" id="587"/>
    <lineage>
        <taxon>Bacteria</taxon>
        <taxon>Pseudomonadati</taxon>
        <taxon>Pseudomonadota</taxon>
        <taxon>Gammaproteobacteria</taxon>
        <taxon>Enterobacterales</taxon>
        <taxon>Morganellaceae</taxon>
        <taxon>Providencia</taxon>
    </lineage>
</organism>
<dbReference type="Proteomes" id="UP000664477">
    <property type="component" value="Unassembled WGS sequence"/>
</dbReference>